<dbReference type="PANTHER" id="PTHR40590">
    <property type="entry name" value="CYTOPLASMIC PROTEIN-RELATED"/>
    <property type="match status" value="1"/>
</dbReference>
<sequence>MQKFRKIISGLALGLSLVTLPALAATQRVPTAQPVKLQSIAHPALWQVQKGATTIYLFGTVHALPADVVWLDGKLEQAFNRSDALVTEIADQNPEEMRNQLLAKALLPQGGNLRDSLPPKTRFALEKALTGIGEPVSRLDPFRPWYAAVALSTLPLIKAGYDPEQGVDTKLGALAKARGQKREALETAAYQFGLFDGLPLPLQKSYLQEVAVGAPKITGELAAMIAAWKAGDAAKLARLMNAEESDPRLAEVLLYQRNRAWAQWIKAHLDQPGTLFVAVGAGHLAGKGSLQEQLRKLGVTVKRVQ</sequence>
<keyword evidence="3" id="KW-1185">Reference proteome</keyword>
<evidence type="ECO:0000313" key="3">
    <source>
        <dbReference type="Proteomes" id="UP000282837"/>
    </source>
</evidence>
<feature type="signal peptide" evidence="1">
    <location>
        <begin position="1"/>
        <end position="24"/>
    </location>
</feature>
<dbReference type="InterPro" id="IPR047111">
    <property type="entry name" value="YbaP-like"/>
</dbReference>
<dbReference type="RefSeq" id="WP_127706887.1">
    <property type="nucleotide sequence ID" value="NZ_SACO01000003.1"/>
</dbReference>
<dbReference type="PANTHER" id="PTHR40590:SF1">
    <property type="entry name" value="CYTOPLASMIC PROTEIN"/>
    <property type="match status" value="1"/>
</dbReference>
<evidence type="ECO:0000313" key="2">
    <source>
        <dbReference type="EMBL" id="RVU06213.1"/>
    </source>
</evidence>
<proteinExistence type="predicted"/>
<comment type="caution">
    <text evidence="2">The sequence shown here is derived from an EMBL/GenBank/DDBJ whole genome shotgun (WGS) entry which is preliminary data.</text>
</comment>
<dbReference type="Pfam" id="PF01963">
    <property type="entry name" value="TraB_PrgY_gumN"/>
    <property type="match status" value="1"/>
</dbReference>
<keyword evidence="1" id="KW-0732">Signal</keyword>
<reference evidence="2 3" key="1">
    <citation type="submission" date="2019-01" db="EMBL/GenBank/DDBJ databases">
        <authorList>
            <person name="Chen W.-M."/>
        </authorList>
    </citation>
    <scope>NUCLEOTIDE SEQUENCE [LARGE SCALE GENOMIC DNA]</scope>
    <source>
        <strain evidence="2 3">FSY-9</strain>
    </source>
</reference>
<dbReference type="EMBL" id="SACO01000003">
    <property type="protein sequence ID" value="RVU06213.1"/>
    <property type="molecule type" value="Genomic_DNA"/>
</dbReference>
<evidence type="ECO:0000256" key="1">
    <source>
        <dbReference type="SAM" id="SignalP"/>
    </source>
</evidence>
<dbReference type="Proteomes" id="UP000282837">
    <property type="component" value="Unassembled WGS sequence"/>
</dbReference>
<dbReference type="AlphaFoldDB" id="A0A437N8F6"/>
<organism evidence="2 3">
    <name type="scientific">Novosphingobium umbonatum</name>
    <dbReference type="NCBI Taxonomy" id="1908524"/>
    <lineage>
        <taxon>Bacteria</taxon>
        <taxon>Pseudomonadati</taxon>
        <taxon>Pseudomonadota</taxon>
        <taxon>Alphaproteobacteria</taxon>
        <taxon>Sphingomonadales</taxon>
        <taxon>Sphingomonadaceae</taxon>
        <taxon>Novosphingobium</taxon>
    </lineage>
</organism>
<protein>
    <submittedName>
        <fullName evidence="2">TraB/GumN family protein</fullName>
    </submittedName>
</protein>
<gene>
    <name evidence="2" type="ORF">EOE18_05075</name>
</gene>
<dbReference type="InterPro" id="IPR002816">
    <property type="entry name" value="TraB/PrgY/GumN_fam"/>
</dbReference>
<accession>A0A437N8F6</accession>
<dbReference type="OrthoDB" id="9806326at2"/>
<name>A0A437N8F6_9SPHN</name>
<feature type="chain" id="PRO_5019070434" evidence="1">
    <location>
        <begin position="25"/>
        <end position="305"/>
    </location>
</feature>
<dbReference type="CDD" id="cd14789">
    <property type="entry name" value="Tiki"/>
    <property type="match status" value="1"/>
</dbReference>